<sequence length="202" mass="22163">MSLENDHVESIAIINTSPQNSIHHLFLSLSLLLLRLTLPNPQPLLSFHLHSESQLQETTTTATTGDILTLLGTPQQAASIDPQVAVELQSCFNFIVPFNPTTNTPPDYRFNLINRLSQSLTESGIRFLRCMLNSKPRPDAESYQNELIWSPPTPVLKIAQLAFDSGGGPGFVPISLTPMQKGFAYISVADCEGSNGNRCELT</sequence>
<reference evidence="1 2" key="1">
    <citation type="journal article" date="2017" name="Nat. Commun.">
        <title>Genome assembly with in vitro proximity ligation data and whole-genome triplication in lettuce.</title>
        <authorList>
            <person name="Reyes-Chin-Wo S."/>
            <person name="Wang Z."/>
            <person name="Yang X."/>
            <person name="Kozik A."/>
            <person name="Arikit S."/>
            <person name="Song C."/>
            <person name="Xia L."/>
            <person name="Froenicke L."/>
            <person name="Lavelle D.O."/>
            <person name="Truco M.J."/>
            <person name="Xia R."/>
            <person name="Zhu S."/>
            <person name="Xu C."/>
            <person name="Xu H."/>
            <person name="Xu X."/>
            <person name="Cox K."/>
            <person name="Korf I."/>
            <person name="Meyers B.C."/>
            <person name="Michelmore R.W."/>
        </authorList>
    </citation>
    <scope>NUCLEOTIDE SEQUENCE [LARGE SCALE GENOMIC DNA]</scope>
    <source>
        <strain evidence="2">cv. Salinas</strain>
        <tissue evidence="1">Seedlings</tissue>
    </source>
</reference>
<comment type="caution">
    <text evidence="1">The sequence shown here is derived from an EMBL/GenBank/DDBJ whole genome shotgun (WGS) entry which is preliminary data.</text>
</comment>
<keyword evidence="2" id="KW-1185">Reference proteome</keyword>
<dbReference type="EMBL" id="NBSK02000002">
    <property type="protein sequence ID" value="KAJ0221714.1"/>
    <property type="molecule type" value="Genomic_DNA"/>
</dbReference>
<dbReference type="Proteomes" id="UP000235145">
    <property type="component" value="Unassembled WGS sequence"/>
</dbReference>
<dbReference type="AlphaFoldDB" id="A0A9R1WDF5"/>
<evidence type="ECO:0000313" key="2">
    <source>
        <dbReference type="Proteomes" id="UP000235145"/>
    </source>
</evidence>
<organism evidence="1 2">
    <name type="scientific">Lactuca sativa</name>
    <name type="common">Garden lettuce</name>
    <dbReference type="NCBI Taxonomy" id="4236"/>
    <lineage>
        <taxon>Eukaryota</taxon>
        <taxon>Viridiplantae</taxon>
        <taxon>Streptophyta</taxon>
        <taxon>Embryophyta</taxon>
        <taxon>Tracheophyta</taxon>
        <taxon>Spermatophyta</taxon>
        <taxon>Magnoliopsida</taxon>
        <taxon>eudicotyledons</taxon>
        <taxon>Gunneridae</taxon>
        <taxon>Pentapetalae</taxon>
        <taxon>asterids</taxon>
        <taxon>campanulids</taxon>
        <taxon>Asterales</taxon>
        <taxon>Asteraceae</taxon>
        <taxon>Cichorioideae</taxon>
        <taxon>Cichorieae</taxon>
        <taxon>Lactucinae</taxon>
        <taxon>Lactuca</taxon>
    </lineage>
</organism>
<evidence type="ECO:0000313" key="1">
    <source>
        <dbReference type="EMBL" id="KAJ0221714.1"/>
    </source>
</evidence>
<dbReference type="PANTHER" id="PTHR35759">
    <property type="entry name" value="BNAA09G03860D PROTEIN"/>
    <property type="match status" value="1"/>
</dbReference>
<name>A0A9R1WDF5_LACSA</name>
<protein>
    <submittedName>
        <fullName evidence="1">Uncharacterized protein</fullName>
    </submittedName>
</protein>
<gene>
    <name evidence="1" type="ORF">LSAT_V11C200072750</name>
</gene>
<dbReference type="PANTHER" id="PTHR35759:SF1">
    <property type="entry name" value="OS07G0673000 PROTEIN"/>
    <property type="match status" value="1"/>
</dbReference>
<accession>A0A9R1WDF5</accession>
<proteinExistence type="predicted"/>